<keyword evidence="3" id="KW-0808">Transferase</keyword>
<dbReference type="RefSeq" id="WP_060408595.1">
    <property type="nucleotide sequence ID" value="NZ_CABMLT010000042.1"/>
</dbReference>
<organism evidence="3 4">
    <name type="scientific">Bacteroides cellulosilyticus</name>
    <dbReference type="NCBI Taxonomy" id="246787"/>
    <lineage>
        <taxon>Bacteria</taxon>
        <taxon>Pseudomonadati</taxon>
        <taxon>Bacteroidota</taxon>
        <taxon>Bacteroidia</taxon>
        <taxon>Bacteroidales</taxon>
        <taxon>Bacteroidaceae</taxon>
        <taxon>Bacteroides</taxon>
    </lineage>
</organism>
<dbReference type="EMBL" id="VVYV01000098">
    <property type="protein sequence ID" value="KAA5411762.1"/>
    <property type="molecule type" value="Genomic_DNA"/>
</dbReference>
<dbReference type="PANTHER" id="PTHR45947">
    <property type="entry name" value="SULFOQUINOVOSYL TRANSFERASE SQD2"/>
    <property type="match status" value="1"/>
</dbReference>
<dbReference type="CDD" id="cd03794">
    <property type="entry name" value="GT4_WbuB-like"/>
    <property type="match status" value="1"/>
</dbReference>
<reference evidence="3 4" key="1">
    <citation type="journal article" date="2019" name="Nat. Med.">
        <title>A library of human gut bacterial isolates paired with longitudinal multiomics data enables mechanistic microbiome research.</title>
        <authorList>
            <person name="Poyet M."/>
            <person name="Groussin M."/>
            <person name="Gibbons S.M."/>
            <person name="Avila-Pacheco J."/>
            <person name="Jiang X."/>
            <person name="Kearney S.M."/>
            <person name="Perrotta A.R."/>
            <person name="Berdy B."/>
            <person name="Zhao S."/>
            <person name="Lieberman T.D."/>
            <person name="Swanson P.K."/>
            <person name="Smith M."/>
            <person name="Roesemann S."/>
            <person name="Alexander J.E."/>
            <person name="Rich S.A."/>
            <person name="Livny J."/>
            <person name="Vlamakis H."/>
            <person name="Clish C."/>
            <person name="Bullock K."/>
            <person name="Deik A."/>
            <person name="Scott J."/>
            <person name="Pierce K.A."/>
            <person name="Xavier R.J."/>
            <person name="Alm E.J."/>
        </authorList>
    </citation>
    <scope>NUCLEOTIDE SEQUENCE [LARGE SCALE GENOMIC DNA]</scope>
    <source>
        <strain evidence="3 4">BIOML-A6</strain>
    </source>
</reference>
<dbReference type="GeneID" id="66309821"/>
<dbReference type="InterPro" id="IPR028098">
    <property type="entry name" value="Glyco_trans_4-like_N"/>
</dbReference>
<dbReference type="Gene3D" id="3.40.50.2000">
    <property type="entry name" value="Glycogen Phosphorylase B"/>
    <property type="match status" value="2"/>
</dbReference>
<dbReference type="InterPro" id="IPR001296">
    <property type="entry name" value="Glyco_trans_1"/>
</dbReference>
<dbReference type="SUPFAM" id="SSF53756">
    <property type="entry name" value="UDP-Glycosyltransferase/glycogen phosphorylase"/>
    <property type="match status" value="1"/>
</dbReference>
<evidence type="ECO:0000259" key="2">
    <source>
        <dbReference type="Pfam" id="PF13439"/>
    </source>
</evidence>
<dbReference type="Pfam" id="PF13439">
    <property type="entry name" value="Glyco_transf_4"/>
    <property type="match status" value="1"/>
</dbReference>
<gene>
    <name evidence="3" type="ORF">F2Y81_28175</name>
</gene>
<evidence type="ECO:0000259" key="1">
    <source>
        <dbReference type="Pfam" id="PF00534"/>
    </source>
</evidence>
<feature type="domain" description="Glycosyl transferase family 1" evidence="1">
    <location>
        <begin position="203"/>
        <end position="365"/>
    </location>
</feature>
<proteinExistence type="predicted"/>
<evidence type="ECO:0000313" key="4">
    <source>
        <dbReference type="Proteomes" id="UP000448877"/>
    </source>
</evidence>
<accession>A0A125MEQ4</accession>
<evidence type="ECO:0000313" key="3">
    <source>
        <dbReference type="EMBL" id="KAA5411762.1"/>
    </source>
</evidence>
<feature type="domain" description="Glycosyltransferase subfamily 4-like N-terminal" evidence="2">
    <location>
        <begin position="21"/>
        <end position="192"/>
    </location>
</feature>
<dbReference type="AlphaFoldDB" id="A0A125MEQ4"/>
<dbReference type="PANTHER" id="PTHR45947:SF3">
    <property type="entry name" value="SULFOQUINOVOSYL TRANSFERASE SQD2"/>
    <property type="match status" value="1"/>
</dbReference>
<name>A0A125MEQ4_9BACE</name>
<sequence length="392" mass="44288">MKKILVVSSVYPPEPVISAKVSFDIARKLTESNRVTVICPHPSRPLGYEFGKIVDEEKIERIVLDSYVYPKSNFVGRFKESFSFGKAVSRYITLHREDILIIYMVTWPFGATYIPIRTSRKNNIPIIVNITDIYPESMTSRLGIMGKILEYPLKKIDSYYLRKATSIISVSELTKIFLEKTRQLPANRVQTVRVWQEDSIFNAKYKKQYEDFIFMFVGSISPAANVPFIIEVFKSLNLNRAKLFIVGDGSEKEECLRLSKGYNNICFSSVVPEKVPEIQAQADVLLLTLKSGVGRTASPSKLPAYMFSSKPVIASLDKDSDAASIIESAGCGYVCESNDFMGFQALLKKMIEVPECERTRMGLNGKIYAQNYLSKQVNLDKIVHIILSSIKS</sequence>
<dbReference type="InterPro" id="IPR050194">
    <property type="entry name" value="Glycosyltransferase_grp1"/>
</dbReference>
<comment type="caution">
    <text evidence="3">The sequence shown here is derived from an EMBL/GenBank/DDBJ whole genome shotgun (WGS) entry which is preliminary data.</text>
</comment>
<dbReference type="GO" id="GO:0016758">
    <property type="term" value="F:hexosyltransferase activity"/>
    <property type="evidence" value="ECO:0007669"/>
    <property type="project" value="TreeGrafter"/>
</dbReference>
<dbReference type="Proteomes" id="UP000448877">
    <property type="component" value="Unassembled WGS sequence"/>
</dbReference>
<protein>
    <submittedName>
        <fullName evidence="3">Glycosyltransferase family 4 protein</fullName>
    </submittedName>
</protein>
<dbReference type="Pfam" id="PF00534">
    <property type="entry name" value="Glycos_transf_1"/>
    <property type="match status" value="1"/>
</dbReference>